<feature type="signal peptide" evidence="1">
    <location>
        <begin position="1"/>
        <end position="19"/>
    </location>
</feature>
<keyword evidence="1" id="KW-0732">Signal</keyword>
<dbReference type="AlphaFoldDB" id="A0A370BZ52"/>
<evidence type="ECO:0000256" key="1">
    <source>
        <dbReference type="SAM" id="SignalP"/>
    </source>
</evidence>
<gene>
    <name evidence="2" type="ORF">M747DRAFT_28395</name>
</gene>
<dbReference type="EMBL" id="KZ851912">
    <property type="protein sequence ID" value="RDH21017.1"/>
    <property type="molecule type" value="Genomic_DNA"/>
</dbReference>
<evidence type="ECO:0008006" key="4">
    <source>
        <dbReference type="Google" id="ProtNLM"/>
    </source>
</evidence>
<evidence type="ECO:0000313" key="3">
    <source>
        <dbReference type="Proteomes" id="UP000253845"/>
    </source>
</evidence>
<dbReference type="VEuPathDB" id="FungiDB:M747DRAFT_28395"/>
<feature type="chain" id="PRO_5016670514" description="Secreted protein" evidence="1">
    <location>
        <begin position="20"/>
        <end position="100"/>
    </location>
</feature>
<evidence type="ECO:0000313" key="2">
    <source>
        <dbReference type="EMBL" id="RDH21017.1"/>
    </source>
</evidence>
<sequence>MPPFEFLALQISFAAGAACITAVTLKEKARCSRWPAQLQRCPPGPNSSLKRMFKYQCCIIIADDLNIICVSCLLPSILLSSTSSAWAYQPLFSSSPPFQP</sequence>
<dbReference type="Proteomes" id="UP000253845">
    <property type="component" value="Unassembled WGS sequence"/>
</dbReference>
<protein>
    <recommendedName>
        <fullName evidence="4">Secreted protein</fullName>
    </recommendedName>
</protein>
<name>A0A370BZ52_ASPNG</name>
<reference evidence="2 3" key="1">
    <citation type="submission" date="2018-07" db="EMBL/GenBank/DDBJ databases">
        <title>Section-level genome sequencing of Aspergillus section Nigri to investigate inter- and intra-species variation.</title>
        <authorList>
            <consortium name="DOE Joint Genome Institute"/>
            <person name="Vesth T.C."/>
            <person name="Nybo J.L."/>
            <person name="Theobald S."/>
            <person name="Frisvad J.C."/>
            <person name="Larsen T.O."/>
            <person name="Nielsen K.F."/>
            <person name="Hoof J.B."/>
            <person name="Brandl J."/>
            <person name="Salamov A."/>
            <person name="Riley R."/>
            <person name="Gladden J.M."/>
            <person name="Phatale P."/>
            <person name="Nielsen M.T."/>
            <person name="Lyhne E.K."/>
            <person name="Kogle M.E."/>
            <person name="Strasser K."/>
            <person name="McDonnell E."/>
            <person name="Barry K."/>
            <person name="Clum A."/>
            <person name="Chen C."/>
            <person name="Nolan M."/>
            <person name="Sandor L."/>
            <person name="Kuo A."/>
            <person name="Lipzen A."/>
            <person name="Hainaut M."/>
            <person name="Drula E."/>
            <person name="Tsang A."/>
            <person name="Magnuson J.K."/>
            <person name="Henrissat B."/>
            <person name="Wiebenga A."/>
            <person name="Simmons B.A."/>
            <person name="Makela M.R."/>
            <person name="De vries R.P."/>
            <person name="Grigoriev I.V."/>
            <person name="Mortensen U.H."/>
            <person name="Baker S.E."/>
            <person name="Andersen M.R."/>
        </authorList>
    </citation>
    <scope>NUCLEOTIDE SEQUENCE [LARGE SCALE GENOMIC DNA]</scope>
    <source>
        <strain evidence="2 3">ATCC 13496</strain>
    </source>
</reference>
<accession>A0A370BZ52</accession>
<proteinExistence type="predicted"/>
<organism evidence="2 3">
    <name type="scientific">Aspergillus niger ATCC 13496</name>
    <dbReference type="NCBI Taxonomy" id="1353008"/>
    <lineage>
        <taxon>Eukaryota</taxon>
        <taxon>Fungi</taxon>
        <taxon>Dikarya</taxon>
        <taxon>Ascomycota</taxon>
        <taxon>Pezizomycotina</taxon>
        <taxon>Eurotiomycetes</taxon>
        <taxon>Eurotiomycetidae</taxon>
        <taxon>Eurotiales</taxon>
        <taxon>Aspergillaceae</taxon>
        <taxon>Aspergillus</taxon>
        <taxon>Aspergillus subgen. Circumdati</taxon>
    </lineage>
</organism>